<evidence type="ECO:0000256" key="3">
    <source>
        <dbReference type="ARBA" id="ARBA00023163"/>
    </source>
</evidence>
<dbReference type="PANTHER" id="PTHR30055">
    <property type="entry name" value="HTH-TYPE TRANSCRIPTIONAL REGULATOR RUTR"/>
    <property type="match status" value="1"/>
</dbReference>
<dbReference type="InterPro" id="IPR036271">
    <property type="entry name" value="Tet_transcr_reg_TetR-rel_C_sf"/>
</dbReference>
<dbReference type="EMBL" id="RYYV01000016">
    <property type="protein sequence ID" value="RUL72164.1"/>
    <property type="molecule type" value="Genomic_DNA"/>
</dbReference>
<dbReference type="InterPro" id="IPR025996">
    <property type="entry name" value="MT1864/Rv1816-like_C"/>
</dbReference>
<sequence>MNRSTRPGKRPAYHHGDLKSALRSAASSLIAERGVDTVSLREIAQIAGVSHTAAYRHYADKEAVMADLAEAGFRELNASMRDAMASIPGGVTRKLQAAGSAYVHFGVAQPHLLQLMFGAAIADWKRYPGLVEASDALYAALTEIITSGQEKGKFRAGDPAELALAAWSLVHGLALLICGRRVTGSDDALFVERASQRVTALLIEGLTGK</sequence>
<gene>
    <name evidence="6" type="ORF">EKH80_17715</name>
</gene>
<feature type="domain" description="HTH tetR-type" evidence="5">
    <location>
        <begin position="16"/>
        <end position="76"/>
    </location>
</feature>
<dbReference type="OrthoDB" id="9089941at2"/>
<keyword evidence="1" id="KW-0805">Transcription regulation</keyword>
<evidence type="ECO:0000256" key="2">
    <source>
        <dbReference type="ARBA" id="ARBA00023125"/>
    </source>
</evidence>
<proteinExistence type="predicted"/>
<dbReference type="SUPFAM" id="SSF48498">
    <property type="entry name" value="Tetracyclin repressor-like, C-terminal domain"/>
    <property type="match status" value="1"/>
</dbReference>
<name>A0A3S0RY21_9GAMM</name>
<dbReference type="InterPro" id="IPR050109">
    <property type="entry name" value="HTH-type_TetR-like_transc_reg"/>
</dbReference>
<evidence type="ECO:0000313" key="6">
    <source>
        <dbReference type="EMBL" id="RUL72164.1"/>
    </source>
</evidence>
<dbReference type="InterPro" id="IPR009057">
    <property type="entry name" value="Homeodomain-like_sf"/>
</dbReference>
<dbReference type="GO" id="GO:0000976">
    <property type="term" value="F:transcription cis-regulatory region binding"/>
    <property type="evidence" value="ECO:0007669"/>
    <property type="project" value="TreeGrafter"/>
</dbReference>
<organism evidence="6 7">
    <name type="scientific">Dyella choica</name>
    <dbReference type="NCBI Taxonomy" id="1927959"/>
    <lineage>
        <taxon>Bacteria</taxon>
        <taxon>Pseudomonadati</taxon>
        <taxon>Pseudomonadota</taxon>
        <taxon>Gammaproteobacteria</taxon>
        <taxon>Lysobacterales</taxon>
        <taxon>Rhodanobacteraceae</taxon>
        <taxon>Dyella</taxon>
    </lineage>
</organism>
<keyword evidence="2 4" id="KW-0238">DNA-binding</keyword>
<evidence type="ECO:0000256" key="1">
    <source>
        <dbReference type="ARBA" id="ARBA00023015"/>
    </source>
</evidence>
<dbReference type="Gene3D" id="1.10.357.10">
    <property type="entry name" value="Tetracycline Repressor, domain 2"/>
    <property type="match status" value="1"/>
</dbReference>
<evidence type="ECO:0000313" key="7">
    <source>
        <dbReference type="Proteomes" id="UP000274358"/>
    </source>
</evidence>
<feature type="DNA-binding region" description="H-T-H motif" evidence="4">
    <location>
        <begin position="39"/>
        <end position="58"/>
    </location>
</feature>
<keyword evidence="7" id="KW-1185">Reference proteome</keyword>
<dbReference type="Pfam" id="PF13305">
    <property type="entry name" value="TetR_C_33"/>
    <property type="match status" value="1"/>
</dbReference>
<protein>
    <submittedName>
        <fullName evidence="6">TetR/AcrR family transcriptional regulator</fullName>
    </submittedName>
</protein>
<keyword evidence="3" id="KW-0804">Transcription</keyword>
<dbReference type="AlphaFoldDB" id="A0A3S0RY21"/>
<comment type="caution">
    <text evidence="6">The sequence shown here is derived from an EMBL/GenBank/DDBJ whole genome shotgun (WGS) entry which is preliminary data.</text>
</comment>
<evidence type="ECO:0000259" key="5">
    <source>
        <dbReference type="PROSITE" id="PS50977"/>
    </source>
</evidence>
<evidence type="ECO:0000256" key="4">
    <source>
        <dbReference type="PROSITE-ProRule" id="PRU00335"/>
    </source>
</evidence>
<dbReference type="Proteomes" id="UP000274358">
    <property type="component" value="Unassembled WGS sequence"/>
</dbReference>
<accession>A0A3S0RY21</accession>
<dbReference type="RefSeq" id="WP_126686123.1">
    <property type="nucleotide sequence ID" value="NZ_RYYV01000016.1"/>
</dbReference>
<reference evidence="6 7" key="1">
    <citation type="submission" date="2018-12" db="EMBL/GenBank/DDBJ databases">
        <title>Dyella dinghuensis sp. nov. DHOA06 and Dyella choica sp. nov. 4M-K27, isolated from forest soil.</title>
        <authorList>
            <person name="Qiu L.-H."/>
            <person name="Gao Z.-H."/>
        </authorList>
    </citation>
    <scope>NUCLEOTIDE SEQUENCE [LARGE SCALE GENOMIC DNA]</scope>
    <source>
        <strain evidence="6 7">4M-K27</strain>
    </source>
</reference>
<dbReference type="GO" id="GO:0003700">
    <property type="term" value="F:DNA-binding transcription factor activity"/>
    <property type="evidence" value="ECO:0007669"/>
    <property type="project" value="TreeGrafter"/>
</dbReference>
<dbReference type="PRINTS" id="PR00455">
    <property type="entry name" value="HTHTETR"/>
</dbReference>
<dbReference type="Pfam" id="PF00440">
    <property type="entry name" value="TetR_N"/>
    <property type="match status" value="1"/>
</dbReference>
<dbReference type="PROSITE" id="PS50977">
    <property type="entry name" value="HTH_TETR_2"/>
    <property type="match status" value="1"/>
</dbReference>
<dbReference type="InterPro" id="IPR001647">
    <property type="entry name" value="HTH_TetR"/>
</dbReference>
<dbReference type="SUPFAM" id="SSF46689">
    <property type="entry name" value="Homeodomain-like"/>
    <property type="match status" value="1"/>
</dbReference>
<dbReference type="PANTHER" id="PTHR30055:SF220">
    <property type="entry name" value="TETR-FAMILY REGULATORY PROTEIN"/>
    <property type="match status" value="1"/>
</dbReference>